<reference evidence="2" key="2">
    <citation type="submission" date="2020-09" db="EMBL/GenBank/DDBJ databases">
        <authorList>
            <person name="Sun Q."/>
            <person name="Ohkuma M."/>
        </authorList>
    </citation>
    <scope>NUCLEOTIDE SEQUENCE</scope>
    <source>
        <strain evidence="2">JCM 4637</strain>
    </source>
</reference>
<dbReference type="InterPro" id="IPR006311">
    <property type="entry name" value="TAT_signal"/>
</dbReference>
<dbReference type="InterPro" id="IPR027304">
    <property type="entry name" value="Trigger_fact/SurA_dom_sf"/>
</dbReference>
<keyword evidence="1" id="KW-0732">Signal</keyword>
<reference evidence="2" key="1">
    <citation type="journal article" date="2014" name="Int. J. Syst. Evol. Microbiol.">
        <title>Complete genome sequence of Corynebacterium casei LMG S-19264T (=DSM 44701T), isolated from a smear-ripened cheese.</title>
        <authorList>
            <consortium name="US DOE Joint Genome Institute (JGI-PGF)"/>
            <person name="Walter F."/>
            <person name="Albersmeier A."/>
            <person name="Kalinowski J."/>
            <person name="Ruckert C."/>
        </authorList>
    </citation>
    <scope>NUCLEOTIDE SEQUENCE</scope>
    <source>
        <strain evidence="2">JCM 4637</strain>
    </source>
</reference>
<evidence type="ECO:0000313" key="3">
    <source>
        <dbReference type="Proteomes" id="UP000638353"/>
    </source>
</evidence>
<accession>A0A918X784</accession>
<comment type="caution">
    <text evidence="2">The sequence shown here is derived from an EMBL/GenBank/DDBJ whole genome shotgun (WGS) entry which is preliminary data.</text>
</comment>
<organism evidence="2 3">
    <name type="scientific">Streptomyces finlayi</name>
    <dbReference type="NCBI Taxonomy" id="67296"/>
    <lineage>
        <taxon>Bacteria</taxon>
        <taxon>Bacillati</taxon>
        <taxon>Actinomycetota</taxon>
        <taxon>Actinomycetes</taxon>
        <taxon>Kitasatosporales</taxon>
        <taxon>Streptomycetaceae</taxon>
        <taxon>Streptomyces</taxon>
    </lineage>
</organism>
<sequence length="225" mass="24002">MHRRTRTRSTLLAAAGLLVAGPVLTACGSQSHPGAAAIVGGERIEVSALQGQSNAVRAAQAKTPQAKEVISGTGQLTRAELQITLFRRVVERAAEDAGLTVSRKEIQQARAAAVQQKGGEERLKSDLLGQGYAPEQIDSAVRRDIQLTKLAALHQADLSTNEGMQKMTAVLAKASKALKINVNPRFGKWNDEQIMLVAQKTPWIVQKTKDKEAQAAADAGAQQVP</sequence>
<feature type="signal peptide" evidence="1">
    <location>
        <begin position="1"/>
        <end position="25"/>
    </location>
</feature>
<evidence type="ECO:0000256" key="1">
    <source>
        <dbReference type="SAM" id="SignalP"/>
    </source>
</evidence>
<gene>
    <name evidence="2" type="ORF">GCM10010334_77620</name>
</gene>
<keyword evidence="2" id="KW-0449">Lipoprotein</keyword>
<name>A0A918X784_9ACTN</name>
<dbReference type="Pfam" id="PF13624">
    <property type="entry name" value="SurA_N_3"/>
    <property type="match status" value="1"/>
</dbReference>
<dbReference type="EMBL" id="BMVC01000025">
    <property type="protein sequence ID" value="GHD16533.1"/>
    <property type="molecule type" value="Genomic_DNA"/>
</dbReference>
<dbReference type="PROSITE" id="PS51257">
    <property type="entry name" value="PROKAR_LIPOPROTEIN"/>
    <property type="match status" value="1"/>
</dbReference>
<dbReference type="Gene3D" id="1.10.4030.10">
    <property type="entry name" value="Porin chaperone SurA, peptide-binding domain"/>
    <property type="match status" value="1"/>
</dbReference>
<protein>
    <submittedName>
        <fullName evidence="2">Lipoprotein</fullName>
    </submittedName>
</protein>
<dbReference type="Proteomes" id="UP000638353">
    <property type="component" value="Unassembled WGS sequence"/>
</dbReference>
<evidence type="ECO:0000313" key="2">
    <source>
        <dbReference type="EMBL" id="GHD16533.1"/>
    </source>
</evidence>
<dbReference type="SUPFAM" id="SSF109998">
    <property type="entry name" value="Triger factor/SurA peptide-binding domain-like"/>
    <property type="match status" value="1"/>
</dbReference>
<dbReference type="AlphaFoldDB" id="A0A918X784"/>
<feature type="chain" id="PRO_5038360746" evidence="1">
    <location>
        <begin position="26"/>
        <end position="225"/>
    </location>
</feature>
<dbReference type="PROSITE" id="PS51318">
    <property type="entry name" value="TAT"/>
    <property type="match status" value="1"/>
</dbReference>
<proteinExistence type="predicted"/>
<dbReference type="RefSeq" id="WP_189827772.1">
    <property type="nucleotide sequence ID" value="NZ_BMVC01000025.1"/>
</dbReference>